<feature type="region of interest" description="Disordered" evidence="1">
    <location>
        <begin position="59"/>
        <end position="83"/>
    </location>
</feature>
<gene>
    <name evidence="2" type="ORF">KZC51_14150</name>
</gene>
<evidence type="ECO:0000256" key="1">
    <source>
        <dbReference type="SAM" id="MobiDB-lite"/>
    </source>
</evidence>
<dbReference type="Proteomes" id="UP001300096">
    <property type="component" value="Unassembled WGS sequence"/>
</dbReference>
<evidence type="ECO:0000313" key="2">
    <source>
        <dbReference type="EMBL" id="MCK2037272.1"/>
    </source>
</evidence>
<protein>
    <submittedName>
        <fullName evidence="2">Uncharacterized protein</fullName>
    </submittedName>
</protein>
<proteinExistence type="predicted"/>
<accession>A0ABT0FGT5</accession>
<evidence type="ECO:0000313" key="3">
    <source>
        <dbReference type="Proteomes" id="UP001300096"/>
    </source>
</evidence>
<organism evidence="2 3">
    <name type="scientific">Microbacterium croceum</name>
    <dbReference type="NCBI Taxonomy" id="2851645"/>
    <lineage>
        <taxon>Bacteria</taxon>
        <taxon>Bacillati</taxon>
        <taxon>Actinomycetota</taxon>
        <taxon>Actinomycetes</taxon>
        <taxon>Micrococcales</taxon>
        <taxon>Microbacteriaceae</taxon>
        <taxon>Microbacterium</taxon>
    </lineage>
</organism>
<feature type="compositionally biased region" description="Basic and acidic residues" evidence="1">
    <location>
        <begin position="69"/>
        <end position="83"/>
    </location>
</feature>
<keyword evidence="3" id="KW-1185">Reference proteome</keyword>
<reference evidence="2 3" key="1">
    <citation type="submission" date="2021-06" db="EMBL/GenBank/DDBJ databases">
        <title>Genome-based taxonomic framework of Microbacterium strains isolated from marine environment, the description of four new species and reclassification of four preexisting species.</title>
        <authorList>
            <person name="Lee S.D."/>
            <person name="Kim S.-M."/>
            <person name="Byeon Y.-S."/>
            <person name="Yang H.L."/>
            <person name="Kim I.S."/>
        </authorList>
    </citation>
    <scope>NUCLEOTIDE SEQUENCE [LARGE SCALE GENOMIC DNA]</scope>
    <source>
        <strain evidence="2 3">SSW1-49</strain>
    </source>
</reference>
<sequence>MTTDAAAPRTRRRLVLAGLATTTAGVGLLAHRSIDGIVGDVVGDALYAVLVDGCRELPETPQGALPKESALREEVLTQPTSER</sequence>
<dbReference type="RefSeq" id="WP_247630685.1">
    <property type="nucleotide sequence ID" value="NZ_JAHWXN010000002.1"/>
</dbReference>
<dbReference type="EMBL" id="JAHWXN010000002">
    <property type="protein sequence ID" value="MCK2037272.1"/>
    <property type="molecule type" value="Genomic_DNA"/>
</dbReference>
<comment type="caution">
    <text evidence="2">The sequence shown here is derived from an EMBL/GenBank/DDBJ whole genome shotgun (WGS) entry which is preliminary data.</text>
</comment>
<name>A0ABT0FGT5_9MICO</name>